<evidence type="ECO:0000313" key="2">
    <source>
        <dbReference type="EMBL" id="CAA9406861.1"/>
    </source>
</evidence>
<sequence>EDRDHRPACRRHRAHPADHTDAPDDRVRLQRL</sequence>
<dbReference type="AlphaFoldDB" id="A0A6J4P5Q8"/>
<reference evidence="2" key="1">
    <citation type="submission" date="2020-02" db="EMBL/GenBank/DDBJ databases">
        <authorList>
            <person name="Meier V. D."/>
        </authorList>
    </citation>
    <scope>NUCLEOTIDE SEQUENCE</scope>
    <source>
        <strain evidence="2">AVDCRST_MAG82</strain>
    </source>
</reference>
<organism evidence="2">
    <name type="scientific">uncultured Rubrobacteraceae bacterium</name>
    <dbReference type="NCBI Taxonomy" id="349277"/>
    <lineage>
        <taxon>Bacteria</taxon>
        <taxon>Bacillati</taxon>
        <taxon>Actinomycetota</taxon>
        <taxon>Rubrobacteria</taxon>
        <taxon>Rubrobacterales</taxon>
        <taxon>Rubrobacteraceae</taxon>
        <taxon>environmental samples</taxon>
    </lineage>
</organism>
<gene>
    <name evidence="2" type="ORF">AVDCRST_MAG82-530</name>
</gene>
<evidence type="ECO:0000256" key="1">
    <source>
        <dbReference type="SAM" id="MobiDB-lite"/>
    </source>
</evidence>
<dbReference type="EMBL" id="CADCVA010000073">
    <property type="protein sequence ID" value="CAA9406861.1"/>
    <property type="molecule type" value="Genomic_DNA"/>
</dbReference>
<feature type="non-terminal residue" evidence="2">
    <location>
        <position position="1"/>
    </location>
</feature>
<proteinExistence type="predicted"/>
<feature type="region of interest" description="Disordered" evidence="1">
    <location>
        <begin position="1"/>
        <end position="32"/>
    </location>
</feature>
<name>A0A6J4P5Q8_9ACTN</name>
<protein>
    <submittedName>
        <fullName evidence="2">Uncharacterized protein</fullName>
    </submittedName>
</protein>
<feature type="non-terminal residue" evidence="2">
    <location>
        <position position="32"/>
    </location>
</feature>
<feature type="compositionally biased region" description="Basic and acidic residues" evidence="1">
    <location>
        <begin position="15"/>
        <end position="32"/>
    </location>
</feature>
<accession>A0A6J4P5Q8</accession>